<dbReference type="InterPro" id="IPR052672">
    <property type="entry name" value="Type1_Cytokine_Rcpt_Type2"/>
</dbReference>
<dbReference type="InterPro" id="IPR036116">
    <property type="entry name" value="FN3_sf"/>
</dbReference>
<feature type="domain" description="Fibronectin type-III" evidence="11">
    <location>
        <begin position="396"/>
        <end position="489"/>
    </location>
</feature>
<evidence type="ECO:0000313" key="12">
    <source>
        <dbReference type="EMBL" id="NXB12344.1"/>
    </source>
</evidence>
<dbReference type="SMART" id="SM00060">
    <property type="entry name" value="FN3"/>
    <property type="match status" value="2"/>
</dbReference>
<dbReference type="Gene3D" id="2.60.40.10">
    <property type="entry name" value="Immunoglobulins"/>
    <property type="match status" value="2"/>
</dbReference>
<evidence type="ECO:0000256" key="6">
    <source>
        <dbReference type="ARBA" id="ARBA00022989"/>
    </source>
</evidence>
<reference evidence="12 13" key="1">
    <citation type="submission" date="2019-09" db="EMBL/GenBank/DDBJ databases">
        <title>Bird 10,000 Genomes (B10K) Project - Family phase.</title>
        <authorList>
            <person name="Zhang G."/>
        </authorList>
    </citation>
    <scope>NUCLEOTIDE SEQUENCE [LARGE SCALE GENOMIC DNA]</scope>
    <source>
        <strain evidence="12">B10K-DU-029-38</strain>
        <tissue evidence="12">Muscle</tissue>
    </source>
</reference>
<name>A0A7K8BBM6_9CORV</name>
<dbReference type="InterPro" id="IPR003961">
    <property type="entry name" value="FN3_dom"/>
</dbReference>
<dbReference type="EMBL" id="VZTF01009530">
    <property type="protein sequence ID" value="NXB12344.1"/>
    <property type="molecule type" value="Genomic_DNA"/>
</dbReference>
<evidence type="ECO:0000256" key="10">
    <source>
        <dbReference type="SAM" id="MobiDB-lite"/>
    </source>
</evidence>
<evidence type="ECO:0000313" key="13">
    <source>
        <dbReference type="Proteomes" id="UP000517678"/>
    </source>
</evidence>
<organism evidence="12 13">
    <name type="scientific">Cnemophilus loriae</name>
    <name type="common">Loria's bird-of-paradise</name>
    <dbReference type="NCBI Taxonomy" id="254448"/>
    <lineage>
        <taxon>Eukaryota</taxon>
        <taxon>Metazoa</taxon>
        <taxon>Chordata</taxon>
        <taxon>Craniata</taxon>
        <taxon>Vertebrata</taxon>
        <taxon>Euteleostomi</taxon>
        <taxon>Archelosauria</taxon>
        <taxon>Archosauria</taxon>
        <taxon>Dinosauria</taxon>
        <taxon>Saurischia</taxon>
        <taxon>Theropoda</taxon>
        <taxon>Coelurosauria</taxon>
        <taxon>Aves</taxon>
        <taxon>Neognathae</taxon>
        <taxon>Neoaves</taxon>
        <taxon>Telluraves</taxon>
        <taxon>Australaves</taxon>
        <taxon>Passeriformes</taxon>
        <taxon>Corvoidea</taxon>
        <taxon>Corvidae</taxon>
        <taxon>Cnemophilus</taxon>
    </lineage>
</organism>
<proteinExistence type="inferred from homology"/>
<dbReference type="InterPro" id="IPR013783">
    <property type="entry name" value="Ig-like_fold"/>
</dbReference>
<comment type="caution">
    <text evidence="12">The sequence shown here is derived from an EMBL/GenBank/DDBJ whole genome shotgun (WGS) entry which is preliminary data.</text>
</comment>
<evidence type="ECO:0000256" key="1">
    <source>
        <dbReference type="ARBA" id="ARBA00004479"/>
    </source>
</evidence>
<dbReference type="PROSITE" id="PS50853">
    <property type="entry name" value="FN3"/>
    <property type="match status" value="1"/>
</dbReference>
<dbReference type="Pfam" id="PF00041">
    <property type="entry name" value="fn3"/>
    <property type="match status" value="1"/>
</dbReference>
<evidence type="ECO:0000256" key="4">
    <source>
        <dbReference type="ARBA" id="ARBA00022729"/>
    </source>
</evidence>
<keyword evidence="13" id="KW-1185">Reference proteome</keyword>
<dbReference type="SUPFAM" id="SSF49265">
    <property type="entry name" value="Fibronectin type III"/>
    <property type="match status" value="1"/>
</dbReference>
<accession>A0A7K8BBM6</accession>
<dbReference type="PANTHER" id="PTHR48423">
    <property type="entry name" value="INTERLEUKIN-27 RECEPTOR SUBUNIT ALPHA"/>
    <property type="match status" value="1"/>
</dbReference>
<dbReference type="GO" id="GO:0005886">
    <property type="term" value="C:plasma membrane"/>
    <property type="evidence" value="ECO:0007669"/>
    <property type="project" value="UniProtKB-ARBA"/>
</dbReference>
<evidence type="ECO:0000256" key="7">
    <source>
        <dbReference type="ARBA" id="ARBA00023136"/>
    </source>
</evidence>
<keyword evidence="6" id="KW-1133">Transmembrane helix</keyword>
<feature type="non-terminal residue" evidence="12">
    <location>
        <position position="634"/>
    </location>
</feature>
<evidence type="ECO:0000256" key="8">
    <source>
        <dbReference type="ARBA" id="ARBA00023170"/>
    </source>
</evidence>
<comment type="subcellular location">
    <subcellularLocation>
        <location evidence="1">Membrane</location>
        <topology evidence="1">Single-pass type I membrane protein</topology>
    </subcellularLocation>
</comment>
<comment type="similarity">
    <text evidence="2">Belongs to the type I cytokine receptor family. Type 2 subfamily.</text>
</comment>
<keyword evidence="8" id="KW-0675">Receptor</keyword>
<evidence type="ECO:0000259" key="11">
    <source>
        <dbReference type="PROSITE" id="PS50853"/>
    </source>
</evidence>
<evidence type="ECO:0000256" key="3">
    <source>
        <dbReference type="ARBA" id="ARBA00022692"/>
    </source>
</evidence>
<evidence type="ECO:0000256" key="9">
    <source>
        <dbReference type="ARBA" id="ARBA00023180"/>
    </source>
</evidence>
<keyword evidence="7" id="KW-0472">Membrane</keyword>
<evidence type="ECO:0000256" key="5">
    <source>
        <dbReference type="ARBA" id="ARBA00022737"/>
    </source>
</evidence>
<gene>
    <name evidence="12" type="primary">Il12rb1</name>
    <name evidence="12" type="ORF">CNELOR_R04811</name>
</gene>
<dbReference type="PANTHER" id="PTHR48423:SF1">
    <property type="entry name" value="INTERLEUKIN-27 RECEPTOR SUBUNIT ALPHA"/>
    <property type="match status" value="1"/>
</dbReference>
<sequence length="634" mass="70024">VSCWKKCNTHKPFHCSWPPLGPAGSTSYILNFCFEKRNLCRRFEVGTVTNYSPPHRQVYIFENTTAWVEARWGDQVRRTPNHTLHLDKAVKLDPPPTGMPFSKTGGQLRVWLPQPQCHGLEQPPQREARFWRVGDHGWTQVACETVMVMGEDDSVTCALGVNGTFVVQLRHKPPHWSSYWSDWSSNISVPEEILRSPVLSHQLGKLGRDGQRVLRLSWQPVLKEQRDVTYELDIHMLACGCAELEEEDTVVLGWEVTEHNLTLSGAEYEILLTAVNAAGPGPAQQLRVPAEQRADLSFKEIRVAGGTVTAQWEAPVPGDAFCFEQQTLPEPPKQGVCTQQEFPANSIHVERGKGAPQAPRWELAAPGCHRLAVHGWDAERGWATFALWHHYASNDSLAVPINISTGDVAVVLQWKPSPRAACPGALAKYRICHMAKGDNVTYSEVDATASNYTLQNLQPGTAYRVGVWEVTEDSEGTCSAWWHFQTKALGPQGAVWRGNLKYLGISLGLPAAAAIYHLSKKRARRLLFPPLPKPVGTKAIQFSTGDMSQGQPRTGLLEPSERFNPAELLLTEPNPGEETTDTGTQTALPHPDVSQPGPALEKPAAVVLSPVSPGCGEELPFAYRRQEMLSPVGS</sequence>
<evidence type="ECO:0000256" key="2">
    <source>
        <dbReference type="ARBA" id="ARBA00008921"/>
    </source>
</evidence>
<feature type="region of interest" description="Disordered" evidence="10">
    <location>
        <begin position="570"/>
        <end position="600"/>
    </location>
</feature>
<keyword evidence="5" id="KW-0677">Repeat</keyword>
<dbReference type="CDD" id="cd00063">
    <property type="entry name" value="FN3"/>
    <property type="match status" value="2"/>
</dbReference>
<keyword evidence="3" id="KW-0812">Transmembrane</keyword>
<dbReference type="Proteomes" id="UP000517678">
    <property type="component" value="Unassembled WGS sequence"/>
</dbReference>
<feature type="non-terminal residue" evidence="12">
    <location>
        <position position="1"/>
    </location>
</feature>
<dbReference type="AlphaFoldDB" id="A0A7K8BBM6"/>
<protein>
    <submittedName>
        <fullName evidence="12">I12R1 protein</fullName>
    </submittedName>
</protein>
<keyword evidence="4" id="KW-0732">Signal</keyword>
<keyword evidence="9" id="KW-0325">Glycoprotein</keyword>